<feature type="domain" description="Glycosyltransferase subfamily 4-like N-terminal" evidence="2">
    <location>
        <begin position="14"/>
        <end position="182"/>
    </location>
</feature>
<proteinExistence type="predicted"/>
<dbReference type="SUPFAM" id="SSF53756">
    <property type="entry name" value="UDP-Glycosyltransferase/glycogen phosphorylase"/>
    <property type="match status" value="1"/>
</dbReference>
<dbReference type="RefSeq" id="WP_022791962.1">
    <property type="nucleotide sequence ID" value="NZ_ATUU01000005.1"/>
</dbReference>
<dbReference type="Proteomes" id="UP000051296">
    <property type="component" value="Unassembled WGS sequence"/>
</dbReference>
<comment type="caution">
    <text evidence="3">The sequence shown here is derived from an EMBL/GenBank/DDBJ whole genome shotgun (WGS) entry which is preliminary data.</text>
</comment>
<evidence type="ECO:0000259" key="1">
    <source>
        <dbReference type="Pfam" id="PF00534"/>
    </source>
</evidence>
<dbReference type="PANTHER" id="PTHR45947">
    <property type="entry name" value="SULFOQUINOVOSYL TRANSFERASE SQD2"/>
    <property type="match status" value="1"/>
</dbReference>
<dbReference type="InterPro" id="IPR050194">
    <property type="entry name" value="Glycosyltransferase_grp1"/>
</dbReference>
<dbReference type="Pfam" id="PF00534">
    <property type="entry name" value="Glycos_transf_1"/>
    <property type="match status" value="1"/>
</dbReference>
<keyword evidence="3" id="KW-0808">Transferase</keyword>
<dbReference type="STRING" id="1123500.GCA_000420365_01251"/>
<evidence type="ECO:0000313" key="3">
    <source>
        <dbReference type="EMBL" id="KRN30874.1"/>
    </source>
</evidence>
<dbReference type="InterPro" id="IPR001296">
    <property type="entry name" value="Glyco_trans_1"/>
</dbReference>
<dbReference type="GO" id="GO:0016758">
    <property type="term" value="F:hexosyltransferase activity"/>
    <property type="evidence" value="ECO:0007669"/>
    <property type="project" value="TreeGrafter"/>
</dbReference>
<gene>
    <name evidence="3" type="ORF">IV68_GL001302</name>
</gene>
<keyword evidence="4" id="KW-1185">Reference proteome</keyword>
<reference evidence="3 4" key="1">
    <citation type="journal article" date="2015" name="Genome Announc.">
        <title>Expanding the biotechnology potential of lactobacilli through comparative genomics of 213 strains and associated genera.</title>
        <authorList>
            <person name="Sun Z."/>
            <person name="Harris H.M."/>
            <person name="McCann A."/>
            <person name="Guo C."/>
            <person name="Argimon S."/>
            <person name="Zhang W."/>
            <person name="Yang X."/>
            <person name="Jeffery I.B."/>
            <person name="Cooney J.C."/>
            <person name="Kagawa T.F."/>
            <person name="Liu W."/>
            <person name="Song Y."/>
            <person name="Salvetti E."/>
            <person name="Wrobel A."/>
            <person name="Rasinkangas P."/>
            <person name="Parkhill J."/>
            <person name="Rea M.C."/>
            <person name="O'Sullivan O."/>
            <person name="Ritari J."/>
            <person name="Douillard F.P."/>
            <person name="Paul Ross R."/>
            <person name="Yang R."/>
            <person name="Briner A.E."/>
            <person name="Felis G.E."/>
            <person name="de Vos W.M."/>
            <person name="Barrangou R."/>
            <person name="Klaenhammer T.R."/>
            <person name="Caufield P.W."/>
            <person name="Cui Y."/>
            <person name="Zhang H."/>
            <person name="O'Toole P.W."/>
        </authorList>
    </citation>
    <scope>NUCLEOTIDE SEQUENCE [LARGE SCALE GENOMIC DNA]</scope>
    <source>
        <strain evidence="3 4">DSM 20190</strain>
    </source>
</reference>
<dbReference type="EMBL" id="JQAX01000005">
    <property type="protein sequence ID" value="KRN30874.1"/>
    <property type="molecule type" value="Genomic_DNA"/>
</dbReference>
<dbReference type="FunCoup" id="A0A0R2G0B8">
    <property type="interactions" value="234"/>
</dbReference>
<feature type="domain" description="Glycosyl transferase family 1" evidence="1">
    <location>
        <begin position="194"/>
        <end position="333"/>
    </location>
</feature>
<protein>
    <submittedName>
        <fullName evidence="3">Glycosyltransferase</fullName>
    </submittedName>
</protein>
<evidence type="ECO:0000259" key="2">
    <source>
        <dbReference type="Pfam" id="PF13439"/>
    </source>
</evidence>
<dbReference type="eggNOG" id="COG0438">
    <property type="taxonomic scope" value="Bacteria"/>
</dbReference>
<dbReference type="FunFam" id="3.40.50.2000:FF:000136">
    <property type="entry name" value="Glycosyl transferase, group 1"/>
    <property type="match status" value="1"/>
</dbReference>
<dbReference type="Pfam" id="PF13439">
    <property type="entry name" value="Glyco_transf_4"/>
    <property type="match status" value="1"/>
</dbReference>
<dbReference type="Gene3D" id="3.40.50.2000">
    <property type="entry name" value="Glycogen Phosphorylase B"/>
    <property type="match status" value="2"/>
</dbReference>
<dbReference type="OrthoDB" id="9802525at2"/>
<dbReference type="InParanoid" id="A0A0R2G0B8"/>
<evidence type="ECO:0000313" key="4">
    <source>
        <dbReference type="Proteomes" id="UP000051296"/>
    </source>
</evidence>
<dbReference type="PANTHER" id="PTHR45947:SF3">
    <property type="entry name" value="SULFOQUINOVOSYL TRANSFERASE SQD2"/>
    <property type="match status" value="1"/>
</dbReference>
<organism evidence="3 4">
    <name type="scientific">Weissella halotolerans DSM 20190</name>
    <dbReference type="NCBI Taxonomy" id="1123500"/>
    <lineage>
        <taxon>Bacteria</taxon>
        <taxon>Bacillati</taxon>
        <taxon>Bacillota</taxon>
        <taxon>Bacilli</taxon>
        <taxon>Lactobacillales</taxon>
        <taxon>Lactobacillaceae</taxon>
        <taxon>Weissella</taxon>
    </lineage>
</organism>
<dbReference type="AlphaFoldDB" id="A0A0R2G0B8"/>
<accession>A0A0R2G0B8</accession>
<dbReference type="InterPro" id="IPR028098">
    <property type="entry name" value="Glyco_trans_4-like_N"/>
</dbReference>
<dbReference type="PATRIC" id="fig|1123500.6.peg.1300"/>
<name>A0A0R2G0B8_9LACO</name>
<sequence length="415" mass="46741">MNIGLFTDTYFPQVSGVATSIKTLKTQLEQQGHQVYIFTSTDPKVKKGTLEPHVYRFSSLPFIWFKERRMTYRGAIQALQIAKKLKLDIVHTQTEFSLGVMGKFVARQMKIPAVHTFHTNYEDYLHYIANGKIIKPRSVAVIARYYMNGMTSVIAPSRQTYATLEKYKVKAPIDIIPTGVPIHHVATDDHHLALRKQLGLKAKQPVVVTIGRVAFEKNLDDAISAFAHVHAKLPAARFVIVGDGPAMAALKEHAAALDLTDAVIFVGEVNHHDVYSYYRLGDVFLSASVSETQGLTFIEAITAKTPVVAMRSEYLTDIITDQNIGTLVDDPYDLIEPVMAYLRASQKDQVLGDPTVRPQVLHEIDEVTFGKRVFDFYQEALAIYHEDEDVEAAEKNDAEYVRSFLHPFRRESNND</sequence>